<keyword evidence="1" id="KW-1133">Transmembrane helix</keyword>
<dbReference type="AlphaFoldDB" id="A0A7C3ZLP8"/>
<feature type="transmembrane region" description="Helical" evidence="1">
    <location>
        <begin position="60"/>
        <end position="79"/>
    </location>
</feature>
<protein>
    <recommendedName>
        <fullName evidence="3">DUF1206 domain-containing protein</fullName>
    </recommendedName>
</protein>
<feature type="transmembrane region" description="Helical" evidence="1">
    <location>
        <begin position="21"/>
        <end position="40"/>
    </location>
</feature>
<evidence type="ECO:0000256" key="1">
    <source>
        <dbReference type="SAM" id="Phobius"/>
    </source>
</evidence>
<keyword evidence="1" id="KW-0812">Transmembrane</keyword>
<keyword evidence="1" id="KW-0472">Membrane</keyword>
<proteinExistence type="predicted"/>
<evidence type="ECO:0000313" key="2">
    <source>
        <dbReference type="EMBL" id="HGG02022.1"/>
    </source>
</evidence>
<evidence type="ECO:0008006" key="3">
    <source>
        <dbReference type="Google" id="ProtNLM"/>
    </source>
</evidence>
<organism evidence="2">
    <name type="scientific">Planktothricoides sp. SpSt-374</name>
    <dbReference type="NCBI Taxonomy" id="2282167"/>
    <lineage>
        <taxon>Bacteria</taxon>
        <taxon>Bacillati</taxon>
        <taxon>Cyanobacteriota</taxon>
        <taxon>Cyanophyceae</taxon>
        <taxon>Oscillatoriophycideae</taxon>
        <taxon>Oscillatoriales</taxon>
        <taxon>Oscillatoriaceae</taxon>
        <taxon>Planktothricoides</taxon>
    </lineage>
</organism>
<gene>
    <name evidence="2" type="ORF">ENR15_15610</name>
</gene>
<dbReference type="EMBL" id="DSPX01000159">
    <property type="protein sequence ID" value="HGG02022.1"/>
    <property type="molecule type" value="Genomic_DNA"/>
</dbReference>
<accession>A0A7C3ZLP8</accession>
<comment type="caution">
    <text evidence="2">The sequence shown here is derived from an EMBL/GenBank/DDBJ whole genome shotgun (WGS) entry which is preliminary data.</text>
</comment>
<reference evidence="2" key="1">
    <citation type="journal article" date="2020" name="mSystems">
        <title>Genome- and Community-Level Interaction Insights into Carbon Utilization and Element Cycling Functions of Hydrothermarchaeota in Hydrothermal Sediment.</title>
        <authorList>
            <person name="Zhou Z."/>
            <person name="Liu Y."/>
            <person name="Xu W."/>
            <person name="Pan J."/>
            <person name="Luo Z.H."/>
            <person name="Li M."/>
        </authorList>
    </citation>
    <scope>NUCLEOTIDE SEQUENCE [LARGE SCALE GENOMIC DNA]</scope>
    <source>
        <strain evidence="2">SpSt-374</strain>
    </source>
</reference>
<name>A0A7C3ZLP8_9CYAN</name>
<sequence length="97" mass="10744">MWTTHTQNCRVCREALQNIKRLSVLAYVVAGVCLFVGIMVDARTVALQVATAGANVMPPLGFWWAILGAVLCAGGGYLLQKLTRLFYVYEFEHAHND</sequence>